<protein>
    <recommendedName>
        <fullName evidence="1">4Fe-4S Wbl-type domain-containing protein</fullName>
    </recommendedName>
</protein>
<dbReference type="Proteomes" id="UP000276542">
    <property type="component" value="Unassembled WGS sequence"/>
</dbReference>
<dbReference type="Pfam" id="PF02467">
    <property type="entry name" value="Whib"/>
    <property type="match status" value="1"/>
</dbReference>
<feature type="domain" description="4Fe-4S Wbl-type" evidence="1">
    <location>
        <begin position="21"/>
        <end position="81"/>
    </location>
</feature>
<evidence type="ECO:0000259" key="1">
    <source>
        <dbReference type="PROSITE" id="PS51674"/>
    </source>
</evidence>
<keyword evidence="3" id="KW-1185">Reference proteome</keyword>
<evidence type="ECO:0000313" key="2">
    <source>
        <dbReference type="EMBL" id="RJS47456.1"/>
    </source>
</evidence>
<dbReference type="InterPro" id="IPR034768">
    <property type="entry name" value="4FE4S_WBL"/>
</dbReference>
<proteinExistence type="predicted"/>
<organism evidence="2 3">
    <name type="scientific">Nocardioides cavernaquae</name>
    <dbReference type="NCBI Taxonomy" id="2321396"/>
    <lineage>
        <taxon>Bacteria</taxon>
        <taxon>Bacillati</taxon>
        <taxon>Actinomycetota</taxon>
        <taxon>Actinomycetes</taxon>
        <taxon>Propionibacteriales</taxon>
        <taxon>Nocardioidaceae</taxon>
        <taxon>Nocardioides</taxon>
    </lineage>
</organism>
<dbReference type="RefSeq" id="WP_120061421.1">
    <property type="nucleotide sequence ID" value="NZ_QYRP01000002.1"/>
</dbReference>
<comment type="caution">
    <text evidence="2">The sequence shown here is derived from an EMBL/GenBank/DDBJ whole genome shotgun (WGS) entry which is preliminary data.</text>
</comment>
<reference evidence="3" key="1">
    <citation type="submission" date="2018-09" db="EMBL/GenBank/DDBJ databases">
        <authorList>
            <person name="Zhu H."/>
        </authorList>
    </citation>
    <scope>NUCLEOTIDE SEQUENCE [LARGE SCALE GENOMIC DNA]</scope>
    <source>
        <strain evidence="3">K1W22B-1</strain>
    </source>
</reference>
<evidence type="ECO:0000313" key="3">
    <source>
        <dbReference type="Proteomes" id="UP000276542"/>
    </source>
</evidence>
<name>A0A3A5HA02_9ACTN</name>
<dbReference type="PROSITE" id="PS51674">
    <property type="entry name" value="4FE4S_WBL"/>
    <property type="match status" value="1"/>
</dbReference>
<sequence length="86" mass="9656">MTRPGRPTSREFSTDWMRDSLCIEAPGLPWTDNFRVPTYSSDLMRYLCQRCPVSVECTVFTRDAEVSAGFWAGTTRNPVYGPGDAA</sequence>
<dbReference type="AlphaFoldDB" id="A0A3A5HA02"/>
<dbReference type="OrthoDB" id="5148282at2"/>
<accession>A0A3A5HA02</accession>
<dbReference type="EMBL" id="QYRP01000002">
    <property type="protein sequence ID" value="RJS47456.1"/>
    <property type="molecule type" value="Genomic_DNA"/>
</dbReference>
<gene>
    <name evidence="2" type="ORF">D4739_15350</name>
</gene>